<dbReference type="CDD" id="cd02042">
    <property type="entry name" value="ParAB_family"/>
    <property type="match status" value="1"/>
</dbReference>
<dbReference type="KEGG" id="ptp:RCA23_c11550"/>
<organism evidence="2 3">
    <name type="scientific">Planktomarina temperata RCA23</name>
    <dbReference type="NCBI Taxonomy" id="666509"/>
    <lineage>
        <taxon>Bacteria</taxon>
        <taxon>Pseudomonadati</taxon>
        <taxon>Pseudomonadota</taxon>
        <taxon>Alphaproteobacteria</taxon>
        <taxon>Rhodobacterales</taxon>
        <taxon>Paracoccaceae</taxon>
        <taxon>Planktomarina</taxon>
    </lineage>
</organism>
<dbReference type="Proteomes" id="UP000028680">
    <property type="component" value="Chromosome"/>
</dbReference>
<dbReference type="AlphaFoldDB" id="A0AAN0RI90"/>
<keyword evidence="3" id="KW-1185">Reference proteome</keyword>
<evidence type="ECO:0000259" key="1">
    <source>
        <dbReference type="Pfam" id="PF01656"/>
    </source>
</evidence>
<dbReference type="PANTHER" id="PTHR13696:SF96">
    <property type="entry name" value="COBQ_COBB_MIND_PARA NUCLEOTIDE BINDING DOMAIN-CONTAINING PROTEIN"/>
    <property type="match status" value="1"/>
</dbReference>
<dbReference type="EMBL" id="CP003984">
    <property type="protein sequence ID" value="AII86703.1"/>
    <property type="molecule type" value="Genomic_DNA"/>
</dbReference>
<evidence type="ECO:0000313" key="3">
    <source>
        <dbReference type="Proteomes" id="UP000028680"/>
    </source>
</evidence>
<feature type="domain" description="CobQ/CobB/MinD/ParA nucleotide binding" evidence="1">
    <location>
        <begin position="5"/>
        <end position="175"/>
    </location>
</feature>
<dbReference type="InterPro" id="IPR027417">
    <property type="entry name" value="P-loop_NTPase"/>
</dbReference>
<dbReference type="PANTHER" id="PTHR13696">
    <property type="entry name" value="P-LOOP CONTAINING NUCLEOSIDE TRIPHOSPHATE HYDROLASE"/>
    <property type="match status" value="1"/>
</dbReference>
<evidence type="ECO:0000313" key="2">
    <source>
        <dbReference type="EMBL" id="AII86703.1"/>
    </source>
</evidence>
<dbReference type="PIRSF" id="PIRSF009320">
    <property type="entry name" value="Nuc_binding_HP_1000"/>
    <property type="match status" value="1"/>
</dbReference>
<proteinExistence type="predicted"/>
<dbReference type="InterPro" id="IPR050678">
    <property type="entry name" value="DNA_Partitioning_ATPase"/>
</dbReference>
<dbReference type="SUPFAM" id="SSF52540">
    <property type="entry name" value="P-loop containing nucleoside triphosphate hydrolases"/>
    <property type="match status" value="1"/>
</dbReference>
<protein>
    <recommendedName>
        <fullName evidence="1">CobQ/CobB/MinD/ParA nucleotide binding domain-containing protein</fullName>
    </recommendedName>
</protein>
<reference evidence="2 3" key="1">
    <citation type="journal article" date="2014" name="ISME J.">
        <title>Adaptation of an abundant Roseobacter RCA organism to pelagic systems revealed by genomic and transcriptomic analyses.</title>
        <authorList>
            <person name="Voget S."/>
            <person name="Wemheuer B."/>
            <person name="Brinkhoff T."/>
            <person name="Vollmers J."/>
            <person name="Dietrich S."/>
            <person name="Giebel H.A."/>
            <person name="Beardsley C."/>
            <person name="Sardemann C."/>
            <person name="Bakenhus I."/>
            <person name="Billerbeck S."/>
            <person name="Daniel R."/>
            <person name="Simon M."/>
        </authorList>
    </citation>
    <scope>NUCLEOTIDE SEQUENCE [LARGE SCALE GENOMIC DNA]</scope>
    <source>
        <strain evidence="2 3">RCA23</strain>
    </source>
</reference>
<dbReference type="Pfam" id="PF01656">
    <property type="entry name" value="CbiA"/>
    <property type="match status" value="1"/>
</dbReference>
<dbReference type="Gene3D" id="3.40.50.300">
    <property type="entry name" value="P-loop containing nucleotide triphosphate hydrolases"/>
    <property type="match status" value="1"/>
</dbReference>
<dbReference type="InterPro" id="IPR002586">
    <property type="entry name" value="CobQ/CobB/MinD/ParA_Nub-bd_dom"/>
</dbReference>
<accession>A0AAN0RI90</accession>
<sequence length="214" mass="23780">MAKVVTFANIKGGSGKSTLCVNIAAMLTKLKFDVCVIDADPQKSTSDWIINTKDPLLSQVTCNEILDPEKFVELDYDFVLIDTQGSLNKELAGFLRVSSLVLVPCRSSRDDIVGQGWIQIFLEKSQHELKKVPLLAVLNGVNKRSQILSHIKQQLSEDGVLVAKTSVSQRVCFSETNVNMVSIIGYNRVAEGELRDLTNELLTYIQYNKEMIIG</sequence>
<gene>
    <name evidence="2" type="ORF">RCA23_c11550</name>
</gene>
<dbReference type="RefSeq" id="WP_044049527.1">
    <property type="nucleotide sequence ID" value="NZ_CP003984.1"/>
</dbReference>
<name>A0AAN0RI90_9RHOB</name>